<comment type="caution">
    <text evidence="4">The sequence shown here is derived from an EMBL/GenBank/DDBJ whole genome shotgun (WGS) entry which is preliminary data.</text>
</comment>
<evidence type="ECO:0000313" key="4">
    <source>
        <dbReference type="EMBL" id="PZR53410.1"/>
    </source>
</evidence>
<keyword evidence="3" id="KW-0812">Transmembrane</keyword>
<keyword evidence="1" id="KW-0175">Coiled coil</keyword>
<protein>
    <submittedName>
        <fullName evidence="4">Uncharacterized protein</fullName>
    </submittedName>
</protein>
<gene>
    <name evidence="4" type="ORF">DNL40_07815</name>
</gene>
<reference evidence="4 5" key="1">
    <citation type="submission" date="2018-06" db="EMBL/GenBank/DDBJ databases">
        <title>Whole genome sequencing of a novel hydrocarbon degrading bacterial strain, PW21 isolated from oil contaminated produced water sample.</title>
        <authorList>
            <person name="Nagkirti P."/>
            <person name="Shaikh A."/>
            <person name="Gowdaman V."/>
            <person name="Engineer A.E."/>
            <person name="Dagar S."/>
            <person name="Dhakephalkar P.K."/>
        </authorList>
    </citation>
    <scope>NUCLEOTIDE SEQUENCE [LARGE SCALE GENOMIC DNA]</scope>
    <source>
        <strain evidence="4 5">PW21</strain>
    </source>
</reference>
<feature type="region of interest" description="Disordered" evidence="2">
    <location>
        <begin position="30"/>
        <end position="58"/>
    </location>
</feature>
<dbReference type="EMBL" id="QKWH01000004">
    <property type="protein sequence ID" value="PZR53410.1"/>
    <property type="molecule type" value="Genomic_DNA"/>
</dbReference>
<dbReference type="AlphaFoldDB" id="A0A2W5WQI2"/>
<sequence length="377" mass="40338">MTIPPDDLPRGTDGRIPQWVIDEAAGRRTAATGWRTWEPGSPSGTGGGRDRWDRAPRRRRRPRRLGALLTGAALLAAGYGWVQLGSPGLPAARDATLDVLARVTGPGDDVVALADQMYLTDTGRDVLYGARPRLLDRQEFSGRCEGRAHPNVPAALPADVGGAPGEPAVMGCYVAGREIVVYVPDDPRLRPAVVTTAAHEMLHAAWDRMGAREQGRLEPLLETAVAAVDPADPVHEQLAASVGDDPRLRSTELFAYLGSQVYPAGGLDPALEEAYARYVADREALVAVGTQLRLLFDQIVTEAETARGEAAAHEAAAARLRAQRDAEAALPDLRRDDVAIAALDARAREEQAAAEAASRRAEEHVADLASLQEQLHP</sequence>
<evidence type="ECO:0000313" key="5">
    <source>
        <dbReference type="Proteomes" id="UP000248783"/>
    </source>
</evidence>
<evidence type="ECO:0000256" key="1">
    <source>
        <dbReference type="SAM" id="Coils"/>
    </source>
</evidence>
<feature type="coiled-coil region" evidence="1">
    <location>
        <begin position="303"/>
        <end position="374"/>
    </location>
</feature>
<keyword evidence="3" id="KW-0472">Membrane</keyword>
<evidence type="ECO:0000256" key="3">
    <source>
        <dbReference type="SAM" id="Phobius"/>
    </source>
</evidence>
<feature type="transmembrane region" description="Helical" evidence="3">
    <location>
        <begin position="65"/>
        <end position="82"/>
    </location>
</feature>
<accession>A0A2W5WQI2</accession>
<organism evidence="4 5">
    <name type="scientific">Xylanimonas oleitrophica</name>
    <dbReference type="NCBI Taxonomy" id="2607479"/>
    <lineage>
        <taxon>Bacteria</taxon>
        <taxon>Bacillati</taxon>
        <taxon>Actinomycetota</taxon>
        <taxon>Actinomycetes</taxon>
        <taxon>Micrococcales</taxon>
        <taxon>Promicromonosporaceae</taxon>
        <taxon>Xylanimonas</taxon>
    </lineage>
</organism>
<name>A0A2W5WQI2_9MICO</name>
<keyword evidence="5" id="KW-1185">Reference proteome</keyword>
<dbReference type="Proteomes" id="UP000248783">
    <property type="component" value="Unassembled WGS sequence"/>
</dbReference>
<evidence type="ECO:0000256" key="2">
    <source>
        <dbReference type="SAM" id="MobiDB-lite"/>
    </source>
</evidence>
<proteinExistence type="predicted"/>
<keyword evidence="3" id="KW-1133">Transmembrane helix</keyword>
<dbReference type="RefSeq" id="WP_111250688.1">
    <property type="nucleotide sequence ID" value="NZ_QKWH01000004.1"/>
</dbReference>